<dbReference type="eggNOG" id="COG5618">
    <property type="taxonomic scope" value="Bacteria"/>
</dbReference>
<name>A0A084IIV8_SALHC</name>
<accession>A0A084IIV8</accession>
<dbReference type="Pfam" id="PF10054">
    <property type="entry name" value="DUF2291"/>
    <property type="match status" value="1"/>
</dbReference>
<dbReference type="RefSeq" id="WP_037339511.1">
    <property type="nucleotide sequence ID" value="NZ_APNK01000025.1"/>
</dbReference>
<keyword evidence="1" id="KW-0449">Lipoprotein</keyword>
<dbReference type="SUPFAM" id="SSF141318">
    <property type="entry name" value="TM0957-like"/>
    <property type="match status" value="1"/>
</dbReference>
<keyword evidence="2" id="KW-1185">Reference proteome</keyword>
<dbReference type="Gene3D" id="1.10.10.1260">
    <property type="entry name" value="Envelope glycoprotein gp160, DUF2291, helical domain"/>
    <property type="match status" value="1"/>
</dbReference>
<dbReference type="InterPro" id="IPR014582">
    <property type="entry name" value="UCP033535_lipo"/>
</dbReference>
<reference evidence="1 2" key="1">
    <citation type="submission" date="2013-03" db="EMBL/GenBank/DDBJ databases">
        <title>Salinisphaera hydrothermalis C41B8 Genome Sequencing.</title>
        <authorList>
            <person name="Li C."/>
            <person name="Lai Q."/>
            <person name="Shao Z."/>
        </authorList>
    </citation>
    <scope>NUCLEOTIDE SEQUENCE [LARGE SCALE GENOMIC DNA]</scope>
    <source>
        <strain evidence="1 2">C41B8</strain>
    </source>
</reference>
<dbReference type="PIRSF" id="PIRSF033535">
    <property type="entry name" value="UCP033535_plp"/>
    <property type="match status" value="1"/>
</dbReference>
<protein>
    <submittedName>
        <fullName evidence="1">Lipoprotein</fullName>
    </submittedName>
</protein>
<evidence type="ECO:0000313" key="1">
    <source>
        <dbReference type="EMBL" id="KEZ76642.1"/>
    </source>
</evidence>
<dbReference type="InterPro" id="IPR036215">
    <property type="entry name" value="TM0957-like_sf"/>
</dbReference>
<dbReference type="Gene3D" id="2.40.50.420">
    <property type="entry name" value="Envelope glycoprotein gp160, DUF2291, alpha/beta domain"/>
    <property type="match status" value="1"/>
</dbReference>
<dbReference type="STRING" id="1304275.C41B8_14090"/>
<proteinExistence type="predicted"/>
<gene>
    <name evidence="1" type="ORF">C41B8_14090</name>
</gene>
<sequence length="221" mass="23269">MTAATSSNRPGASKMSPMVKRGIGAAVVVALLIAMGLDTTVVPIGSDIGASADQFSPEKYGKSEFPKVQQKIEQRAAPAPVLVKALKDNKDTAVKKYGVPNDIGPILSVKFTGTVGDGQDGIYNVKVPGVPDDLTIRVQTGPAVMGTVLRDGAGDISFGDFTNQIQYQNAGAAINNEMKKEVLSGLKRDALKGKKVTVVGAFQLINPSNWLVTPVRFSVQQ</sequence>
<dbReference type="OrthoDB" id="6631333at2"/>
<organism evidence="1 2">
    <name type="scientific">Salinisphaera hydrothermalis (strain C41B8)</name>
    <dbReference type="NCBI Taxonomy" id="1304275"/>
    <lineage>
        <taxon>Bacteria</taxon>
        <taxon>Pseudomonadati</taxon>
        <taxon>Pseudomonadota</taxon>
        <taxon>Gammaproteobacteria</taxon>
        <taxon>Salinisphaerales</taxon>
        <taxon>Salinisphaeraceae</taxon>
        <taxon>Salinisphaera</taxon>
    </lineage>
</organism>
<dbReference type="EMBL" id="APNK01000025">
    <property type="protein sequence ID" value="KEZ76642.1"/>
    <property type="molecule type" value="Genomic_DNA"/>
</dbReference>
<dbReference type="AlphaFoldDB" id="A0A084IIV8"/>
<dbReference type="Proteomes" id="UP000028302">
    <property type="component" value="Unassembled WGS sequence"/>
</dbReference>
<evidence type="ECO:0000313" key="2">
    <source>
        <dbReference type="Proteomes" id="UP000028302"/>
    </source>
</evidence>
<comment type="caution">
    <text evidence="1">The sequence shown here is derived from an EMBL/GenBank/DDBJ whole genome shotgun (WGS) entry which is preliminary data.</text>
</comment>